<dbReference type="Proteomes" id="UP001327560">
    <property type="component" value="Chromosome 1"/>
</dbReference>
<dbReference type="Pfam" id="PF05564">
    <property type="entry name" value="Auxin_repressed"/>
    <property type="match status" value="1"/>
</dbReference>
<sequence length="161" mass="17230">MGLLDQLWDETVAGPPPDTGLGRLRKSYSFSPSSLSAVTPPGGLQVTRSITILRSNSVSTAPSTPSSAASSPRGGLWSAPESPLASSTPRGDWKRLRRKPTPTAPDGAQAAEPRSPTVYDWFVSSIGCYYSHSFPSKLFVELVLIVVLNILCRMVISALDR</sequence>
<reference evidence="3 4" key="1">
    <citation type="submission" date="2023-10" db="EMBL/GenBank/DDBJ databases">
        <title>Chromosome-scale genome assembly provides insights into flower coloration mechanisms of Canna indica.</title>
        <authorList>
            <person name="Li C."/>
        </authorList>
    </citation>
    <scope>NUCLEOTIDE SEQUENCE [LARGE SCALE GENOMIC DNA]</scope>
    <source>
        <tissue evidence="3">Flower</tissue>
    </source>
</reference>
<dbReference type="AlphaFoldDB" id="A0AAQ3JN77"/>
<gene>
    <name evidence="3" type="ORF">Cni_G00763</name>
</gene>
<feature type="region of interest" description="Disordered" evidence="2">
    <location>
        <begin position="1"/>
        <end position="26"/>
    </location>
</feature>
<dbReference type="PANTHER" id="PTHR33565:SF33">
    <property type="entry name" value="OS08G0453200 PROTEIN"/>
    <property type="match status" value="1"/>
</dbReference>
<name>A0AAQ3JN77_9LILI</name>
<dbReference type="EMBL" id="CP136890">
    <property type="protein sequence ID" value="WOK92072.1"/>
    <property type="molecule type" value="Genomic_DNA"/>
</dbReference>
<evidence type="ECO:0000313" key="3">
    <source>
        <dbReference type="EMBL" id="WOK92072.1"/>
    </source>
</evidence>
<proteinExistence type="inferred from homology"/>
<evidence type="ECO:0000313" key="4">
    <source>
        <dbReference type="Proteomes" id="UP001327560"/>
    </source>
</evidence>
<organism evidence="3 4">
    <name type="scientific">Canna indica</name>
    <name type="common">Indian-shot</name>
    <dbReference type="NCBI Taxonomy" id="4628"/>
    <lineage>
        <taxon>Eukaryota</taxon>
        <taxon>Viridiplantae</taxon>
        <taxon>Streptophyta</taxon>
        <taxon>Embryophyta</taxon>
        <taxon>Tracheophyta</taxon>
        <taxon>Spermatophyta</taxon>
        <taxon>Magnoliopsida</taxon>
        <taxon>Liliopsida</taxon>
        <taxon>Zingiberales</taxon>
        <taxon>Cannaceae</taxon>
        <taxon>Canna</taxon>
    </lineage>
</organism>
<comment type="similarity">
    <text evidence="1">Belongs to the DRM1/ARP family.</text>
</comment>
<dbReference type="InterPro" id="IPR008406">
    <property type="entry name" value="DRM/ARP"/>
</dbReference>
<dbReference type="PANTHER" id="PTHR33565">
    <property type="entry name" value="DORMANCY-ASSOCIATED PROTEIN 1"/>
    <property type="match status" value="1"/>
</dbReference>
<evidence type="ECO:0000256" key="1">
    <source>
        <dbReference type="ARBA" id="ARBA00010502"/>
    </source>
</evidence>
<accession>A0AAQ3JN77</accession>
<protein>
    <submittedName>
        <fullName evidence="3">Uncharacterized protein</fullName>
    </submittedName>
</protein>
<keyword evidence="4" id="KW-1185">Reference proteome</keyword>
<feature type="compositionally biased region" description="Low complexity" evidence="2">
    <location>
        <begin position="57"/>
        <end position="72"/>
    </location>
</feature>
<feature type="region of interest" description="Disordered" evidence="2">
    <location>
        <begin position="57"/>
        <end position="112"/>
    </location>
</feature>
<evidence type="ECO:0000256" key="2">
    <source>
        <dbReference type="SAM" id="MobiDB-lite"/>
    </source>
</evidence>